<dbReference type="AlphaFoldDB" id="A0AAV1SG09"/>
<dbReference type="EMBL" id="CAWUPB010001184">
    <property type="protein sequence ID" value="CAK7350301.1"/>
    <property type="molecule type" value="Genomic_DNA"/>
</dbReference>
<accession>A0AAV1SG09</accession>
<protein>
    <submittedName>
        <fullName evidence="1">Uncharacterized protein</fullName>
    </submittedName>
</protein>
<evidence type="ECO:0000313" key="1">
    <source>
        <dbReference type="EMBL" id="CAK7350301.1"/>
    </source>
</evidence>
<evidence type="ECO:0000313" key="2">
    <source>
        <dbReference type="Proteomes" id="UP001314170"/>
    </source>
</evidence>
<reference evidence="1 2" key="1">
    <citation type="submission" date="2024-01" db="EMBL/GenBank/DDBJ databases">
        <authorList>
            <person name="Waweru B."/>
        </authorList>
    </citation>
    <scope>NUCLEOTIDE SEQUENCE [LARGE SCALE GENOMIC DNA]</scope>
</reference>
<proteinExistence type="predicted"/>
<gene>
    <name evidence="1" type="ORF">DCAF_LOCUS23029</name>
</gene>
<sequence length="153" mass="16966">MSVRYVNSHEESSWIIGSISWVLSCPKVGNHLFGPVKKKKVLSEKEYNLFWEGSSSEYELGNFVYSSKGEGGMVLSLCKRKRNSSSDGQPQNQEVVPEKLSSACANDRFIDGSGEIPIFHRSLLVIRWKKIVAQGKVIVTVGCGETVINTGLR</sequence>
<dbReference type="Proteomes" id="UP001314170">
    <property type="component" value="Unassembled WGS sequence"/>
</dbReference>
<organism evidence="1 2">
    <name type="scientific">Dovyalis caffra</name>
    <dbReference type="NCBI Taxonomy" id="77055"/>
    <lineage>
        <taxon>Eukaryota</taxon>
        <taxon>Viridiplantae</taxon>
        <taxon>Streptophyta</taxon>
        <taxon>Embryophyta</taxon>
        <taxon>Tracheophyta</taxon>
        <taxon>Spermatophyta</taxon>
        <taxon>Magnoliopsida</taxon>
        <taxon>eudicotyledons</taxon>
        <taxon>Gunneridae</taxon>
        <taxon>Pentapetalae</taxon>
        <taxon>rosids</taxon>
        <taxon>fabids</taxon>
        <taxon>Malpighiales</taxon>
        <taxon>Salicaceae</taxon>
        <taxon>Flacourtieae</taxon>
        <taxon>Dovyalis</taxon>
    </lineage>
</organism>
<name>A0AAV1SG09_9ROSI</name>
<keyword evidence="2" id="KW-1185">Reference proteome</keyword>
<dbReference type="PROSITE" id="PS51257">
    <property type="entry name" value="PROKAR_LIPOPROTEIN"/>
    <property type="match status" value="1"/>
</dbReference>
<comment type="caution">
    <text evidence="1">The sequence shown here is derived from an EMBL/GenBank/DDBJ whole genome shotgun (WGS) entry which is preliminary data.</text>
</comment>